<dbReference type="KEGG" id="xne:XNC1_2203"/>
<evidence type="ECO:0000313" key="2">
    <source>
        <dbReference type="Proteomes" id="UP000008075"/>
    </source>
</evidence>
<organism evidence="1 2">
    <name type="scientific">Xenorhabdus nematophila (strain ATCC 19061 / DSM 3370 / CCUG 14189 / LMG 1036 / NCIMB 9965 / AN6)</name>
    <dbReference type="NCBI Taxonomy" id="406817"/>
    <lineage>
        <taxon>Bacteria</taxon>
        <taxon>Pseudomonadati</taxon>
        <taxon>Pseudomonadota</taxon>
        <taxon>Gammaproteobacteria</taxon>
        <taxon>Enterobacterales</taxon>
        <taxon>Morganellaceae</taxon>
        <taxon>Xenorhabdus</taxon>
    </lineage>
</organism>
<dbReference type="Proteomes" id="UP000008075">
    <property type="component" value="Chromosome"/>
</dbReference>
<accession>D3VFE8</accession>
<dbReference type="EMBL" id="FN667742">
    <property type="protein sequence ID" value="CBJ90262.1"/>
    <property type="molecule type" value="Genomic_DNA"/>
</dbReference>
<gene>
    <name evidence="1" type="ordered locus">XNC1_2203</name>
</gene>
<protein>
    <submittedName>
        <fullName evidence="1">Uncharacterized protein</fullName>
    </submittedName>
</protein>
<reference evidence="1 2" key="1">
    <citation type="journal article" date="2011" name="PLoS ONE">
        <title>The entomopathogenic bacterial endosymbionts xenorhabdus and photorhabdus: convergent lifestyles from divergent genomes.</title>
        <authorList>
            <person name="Chaston J.M."/>
            <person name="Suen G."/>
            <person name="Tucker S.L."/>
            <person name="Andersen A.W."/>
            <person name="Bhasin A."/>
            <person name="Bode E."/>
            <person name="Bode H.B."/>
            <person name="Brachmann A.O."/>
            <person name="Cowles C.E."/>
            <person name="Cowles K.N."/>
            <person name="Darby C."/>
            <person name="de Leon L."/>
            <person name="Drace K."/>
            <person name="Du Z."/>
            <person name="Givaudan A."/>
            <person name="Herbert Tran E.E."/>
            <person name="Jewell K.A."/>
            <person name="Knack J.J."/>
            <person name="Krasomil-Osterfeld K.C."/>
            <person name="Kukor R."/>
            <person name="Lanois A."/>
            <person name="Latreille P."/>
            <person name="Leimgruber N.K."/>
            <person name="Lipke C.M."/>
            <person name="Liu R."/>
            <person name="Lu X."/>
            <person name="Martens E.C."/>
            <person name="Marri P.R."/>
            <person name="Medigue C."/>
            <person name="Menard M.L."/>
            <person name="Miller N.M."/>
            <person name="Morales-Soto N."/>
            <person name="Norton S."/>
            <person name="Ogier J.C."/>
            <person name="Orchard S.S."/>
            <person name="Park D."/>
            <person name="Park Y."/>
            <person name="Qurollo B.A."/>
            <person name="Sugar D.R."/>
            <person name="Richards G.R."/>
            <person name="Rouy Z."/>
            <person name="Slominski B."/>
            <person name="Slominski K."/>
            <person name="Snyder H."/>
            <person name="Tjaden B.C."/>
            <person name="van der Hoeven R."/>
            <person name="Welch R.D."/>
            <person name="Wheeler C."/>
            <person name="Xiang B."/>
            <person name="Barbazuk B."/>
            <person name="Gaudriault S."/>
            <person name="Goodner B."/>
            <person name="Slater S.C."/>
            <person name="Forst S."/>
            <person name="Goldman B.S."/>
            <person name="Goodrich-Blair H."/>
        </authorList>
    </citation>
    <scope>NUCLEOTIDE SEQUENCE [LARGE SCALE GENOMIC DNA]</scope>
    <source>
        <strain evidence="2">ATCC 19061 / DSM 3370 / CCUG 14189 / LMG 1036 / NCIMB 9965 / AN6</strain>
    </source>
</reference>
<dbReference type="HOGENOM" id="CLU_3298829_0_0_6"/>
<name>D3VFE8_XENNA</name>
<proteinExistence type="predicted"/>
<sequence>MVFVLLTQYILSPVDTIFVSDSQSHYRTAKEVYLIMREVR</sequence>
<dbReference type="AlphaFoldDB" id="D3VFE8"/>
<keyword evidence="2" id="KW-1185">Reference proteome</keyword>
<evidence type="ECO:0000313" key="1">
    <source>
        <dbReference type="EMBL" id="CBJ90262.1"/>
    </source>
</evidence>